<sequence>MYIVFGIFIVIMIWVCMCLYWAYRFAVKCLIEQEEFDREIQRWCDRQV</sequence>
<dbReference type="KEGG" id="vg:20283277"/>
<dbReference type="GeneID" id="20283277"/>
<evidence type="ECO:0000313" key="3">
    <source>
        <dbReference type="Proteomes" id="UP000028561"/>
    </source>
</evidence>
<dbReference type="Proteomes" id="UP000028561">
    <property type="component" value="Segment"/>
</dbReference>
<name>A0A075M4W9_9CAUD</name>
<evidence type="ECO:0000256" key="1">
    <source>
        <dbReference type="SAM" id="Phobius"/>
    </source>
</evidence>
<dbReference type="RefSeq" id="YP_009056055.1">
    <property type="nucleotide sequence ID" value="NC_024788.1"/>
</dbReference>
<keyword evidence="1" id="KW-0812">Transmembrane</keyword>
<keyword evidence="1" id="KW-1133">Transmembrane helix</keyword>
<proteinExistence type="predicted"/>
<protein>
    <submittedName>
        <fullName evidence="2">Uncharacterized protein</fullName>
    </submittedName>
</protein>
<accession>A0A075M4W9</accession>
<feature type="transmembrane region" description="Helical" evidence="1">
    <location>
        <begin position="6"/>
        <end position="23"/>
    </location>
</feature>
<keyword evidence="1" id="KW-0472">Membrane</keyword>
<reference evidence="2 3" key="2">
    <citation type="journal article" date="2016" name="Virology (Lond)">
        <title>Genomic characterization and comparison of seven Myoviridae bacteriophage infecting Bacillus thuringiensis.</title>
        <authorList>
            <person name="Sauder A.B."/>
            <person name="Quinn M.R."/>
            <person name="Brouillette A."/>
            <person name="Caruso S."/>
            <person name="Cresawn S."/>
            <person name="Erill I."/>
            <person name="Lewis L."/>
            <person name="Loesser-Casey K."/>
            <person name="Pate M."/>
            <person name="Scott C."/>
            <person name="Stockwell S."/>
            <person name="Temple L."/>
        </authorList>
    </citation>
    <scope>NUCLEOTIDE SEQUENCE [LARGE SCALE GENOMIC DNA]</scope>
</reference>
<keyword evidence="3" id="KW-1185">Reference proteome</keyword>
<reference evidence="3" key="1">
    <citation type="submission" date="2014-09" db="EMBL/GenBank/DDBJ databases">
        <title>Genomic characterization and comparison of seven Myoviridae bacteriophage infecting Bacillus thuringiensis.</title>
        <authorList>
            <person name="Sauder A.B."/>
            <person name="McKenzie Q.R."/>
            <person name="Temple L.M."/>
            <person name="Alexis B.K."/>
            <person name="Al-Atrache Z."/>
            <person name="Lewis L.O."/>
            <person name="Loesser-Casey K.E."/>
            <person name="Mitchell K.J."/>
        </authorList>
    </citation>
    <scope>NUCLEOTIDE SEQUENCE [LARGE SCALE GENOMIC DNA]</scope>
</reference>
<evidence type="ECO:0000313" key="2">
    <source>
        <dbReference type="EMBL" id="AIF72166.1"/>
    </source>
</evidence>
<organism evidence="2 3">
    <name type="scientific">Bacillus phage Riley</name>
    <dbReference type="NCBI Taxonomy" id="1486662"/>
    <lineage>
        <taxon>Viruses</taxon>
        <taxon>Duplodnaviria</taxon>
        <taxon>Heunggongvirae</taxon>
        <taxon>Uroviricota</taxon>
        <taxon>Caudoviricetes</taxon>
        <taxon>Herelleviridae</taxon>
        <taxon>Bastillevirinae</taxon>
        <taxon>Bequatrovirus</taxon>
        <taxon>Bequatrovirus riley</taxon>
    </lineage>
</organism>
<dbReference type="EMBL" id="KJ489402">
    <property type="protein sequence ID" value="AIF72166.1"/>
    <property type="molecule type" value="Genomic_DNA"/>
</dbReference>